<dbReference type="Gene3D" id="3.30.70.80">
    <property type="entry name" value="Peptidase S8 propeptide/proteinase inhibitor I9"/>
    <property type="match status" value="1"/>
</dbReference>
<comment type="similarity">
    <text evidence="1">Belongs to the protease inhibitor I9 family.</text>
</comment>
<comment type="caution">
    <text evidence="3">The sequence shown here is derived from an EMBL/GenBank/DDBJ whole genome shotgun (WGS) entry which is preliminary data.</text>
</comment>
<protein>
    <recommendedName>
        <fullName evidence="5">Inhibitor I9 domain-containing protein</fullName>
    </recommendedName>
</protein>
<evidence type="ECO:0008006" key="5">
    <source>
        <dbReference type="Google" id="ProtNLM"/>
    </source>
</evidence>
<feature type="signal peptide" evidence="2">
    <location>
        <begin position="1"/>
        <end position="17"/>
    </location>
</feature>
<dbReference type="Proteomes" id="UP000234275">
    <property type="component" value="Unassembled WGS sequence"/>
</dbReference>
<organism evidence="3 4">
    <name type="scientific">Aspergillus steynii IBT 23096</name>
    <dbReference type="NCBI Taxonomy" id="1392250"/>
    <lineage>
        <taxon>Eukaryota</taxon>
        <taxon>Fungi</taxon>
        <taxon>Dikarya</taxon>
        <taxon>Ascomycota</taxon>
        <taxon>Pezizomycotina</taxon>
        <taxon>Eurotiomycetes</taxon>
        <taxon>Eurotiomycetidae</taxon>
        <taxon>Eurotiales</taxon>
        <taxon>Aspergillaceae</taxon>
        <taxon>Aspergillus</taxon>
        <taxon>Aspergillus subgen. Circumdati</taxon>
    </lineage>
</organism>
<dbReference type="VEuPathDB" id="FungiDB:P170DRAFT_413482"/>
<dbReference type="GeneID" id="36554681"/>
<dbReference type="InterPro" id="IPR052471">
    <property type="entry name" value="PBI_I9"/>
</dbReference>
<dbReference type="InterPro" id="IPR037045">
    <property type="entry name" value="S8pro/Inhibitor_I9_sf"/>
</dbReference>
<dbReference type="AlphaFoldDB" id="A0A2I2FXN6"/>
<dbReference type="FunFam" id="3.30.70.80:FF:000005">
    <property type="entry name" value="Proteinase inhibitor I2B"/>
    <property type="match status" value="1"/>
</dbReference>
<dbReference type="GO" id="GO:0042144">
    <property type="term" value="P:vacuole fusion, non-autophagic"/>
    <property type="evidence" value="ECO:0007669"/>
    <property type="project" value="TreeGrafter"/>
</dbReference>
<dbReference type="PANTHER" id="PTHR28288:SF1">
    <property type="entry name" value="INHIBITOR I9 DOMAIN-CONTAINING PROTEIN"/>
    <property type="match status" value="1"/>
</dbReference>
<reference evidence="3 4" key="1">
    <citation type="submission" date="2016-12" db="EMBL/GenBank/DDBJ databases">
        <title>The genomes of Aspergillus section Nigri reveals drivers in fungal speciation.</title>
        <authorList>
            <consortium name="DOE Joint Genome Institute"/>
            <person name="Vesth T.C."/>
            <person name="Nybo J."/>
            <person name="Theobald S."/>
            <person name="Brandl J."/>
            <person name="Frisvad J.C."/>
            <person name="Nielsen K.F."/>
            <person name="Lyhne E.K."/>
            <person name="Kogle M.E."/>
            <person name="Kuo A."/>
            <person name="Riley R."/>
            <person name="Clum A."/>
            <person name="Nolan M."/>
            <person name="Lipzen A."/>
            <person name="Salamov A."/>
            <person name="Henrissat B."/>
            <person name="Wiebenga A."/>
            <person name="De Vries R.P."/>
            <person name="Grigoriev I.V."/>
            <person name="Mortensen U.H."/>
            <person name="Andersen M.R."/>
            <person name="Baker S.E."/>
        </authorList>
    </citation>
    <scope>NUCLEOTIDE SEQUENCE [LARGE SCALE GENOMIC DNA]</scope>
    <source>
        <strain evidence="3 4">IBT 23096</strain>
    </source>
</reference>
<evidence type="ECO:0000256" key="2">
    <source>
        <dbReference type="SAM" id="SignalP"/>
    </source>
</evidence>
<evidence type="ECO:0000313" key="3">
    <source>
        <dbReference type="EMBL" id="PLB45372.1"/>
    </source>
</evidence>
<name>A0A2I2FXN6_9EURO</name>
<evidence type="ECO:0000313" key="4">
    <source>
        <dbReference type="Proteomes" id="UP000234275"/>
    </source>
</evidence>
<dbReference type="PANTHER" id="PTHR28288">
    <property type="entry name" value="PROTEASE B INHIBITOR 2"/>
    <property type="match status" value="1"/>
</dbReference>
<evidence type="ECO:0000256" key="1">
    <source>
        <dbReference type="ARBA" id="ARBA00038069"/>
    </source>
</evidence>
<keyword evidence="4" id="KW-1185">Reference proteome</keyword>
<gene>
    <name evidence="3" type="ORF">P170DRAFT_413482</name>
</gene>
<dbReference type="RefSeq" id="XP_024700674.1">
    <property type="nucleotide sequence ID" value="XM_024846982.1"/>
</dbReference>
<dbReference type="GO" id="GO:0004866">
    <property type="term" value="F:endopeptidase inhibitor activity"/>
    <property type="evidence" value="ECO:0007669"/>
    <property type="project" value="TreeGrafter"/>
</dbReference>
<sequence>MKLLSTIVLGCLPVALAKSIVVTFPKDTPDSVVKDARQAIIDANGEITHDYQLIKGFAATAPDEAIQQISTKSSGYPPTIEDDMVVSTQ</sequence>
<feature type="chain" id="PRO_5014154588" description="Inhibitor I9 domain-containing protein" evidence="2">
    <location>
        <begin position="18"/>
        <end position="89"/>
    </location>
</feature>
<dbReference type="EMBL" id="MSFO01000007">
    <property type="protein sequence ID" value="PLB45372.1"/>
    <property type="molecule type" value="Genomic_DNA"/>
</dbReference>
<dbReference type="SUPFAM" id="SSF54897">
    <property type="entry name" value="Protease propeptides/inhibitors"/>
    <property type="match status" value="1"/>
</dbReference>
<keyword evidence="2" id="KW-0732">Signal</keyword>
<accession>A0A2I2FXN6</accession>
<dbReference type="OrthoDB" id="3888684at2759"/>
<proteinExistence type="inferred from homology"/>